<dbReference type="AlphaFoldDB" id="A0A6P8BFC8"/>
<dbReference type="GO" id="GO:0016805">
    <property type="term" value="F:dipeptidase activity"/>
    <property type="evidence" value="ECO:0007669"/>
    <property type="project" value="TreeGrafter"/>
</dbReference>
<dbReference type="KEGG" id="pgri:PgNI_02308"/>
<protein>
    <recommendedName>
        <fullName evidence="4">Peptidase M20 dimerisation domain-containing protein</fullName>
    </recommendedName>
</protein>
<dbReference type="InterPro" id="IPR017439">
    <property type="entry name" value="Amidohydrolase"/>
</dbReference>
<dbReference type="NCBIfam" id="TIGR01891">
    <property type="entry name" value="amidohydrolases"/>
    <property type="match status" value="1"/>
</dbReference>
<keyword evidence="3" id="KW-0732">Signal</keyword>
<feature type="region of interest" description="Disordered" evidence="2">
    <location>
        <begin position="37"/>
        <end position="58"/>
    </location>
</feature>
<feature type="signal peptide" evidence="3">
    <location>
        <begin position="1"/>
        <end position="25"/>
    </location>
</feature>
<dbReference type="CDD" id="cd05672">
    <property type="entry name" value="M20_ACY1L2-like"/>
    <property type="match status" value="1"/>
</dbReference>
<dbReference type="RefSeq" id="XP_030985915.1">
    <property type="nucleotide sequence ID" value="XM_031122375.1"/>
</dbReference>
<dbReference type="InterPro" id="IPR002933">
    <property type="entry name" value="Peptidase_M20"/>
</dbReference>
<dbReference type="Gene3D" id="3.30.70.360">
    <property type="match status" value="1"/>
</dbReference>
<dbReference type="GeneID" id="41957287"/>
<accession>A0A6P8BFC8</accession>
<evidence type="ECO:0000256" key="3">
    <source>
        <dbReference type="SAM" id="SignalP"/>
    </source>
</evidence>
<dbReference type="Pfam" id="PF01546">
    <property type="entry name" value="Peptidase_M20"/>
    <property type="match status" value="1"/>
</dbReference>
<feature type="domain" description="Peptidase M20 dimerisation" evidence="4">
    <location>
        <begin position="232"/>
        <end position="322"/>
    </location>
</feature>
<reference evidence="6" key="2">
    <citation type="submission" date="2019-10" db="EMBL/GenBank/DDBJ databases">
        <authorList>
            <consortium name="NCBI Genome Project"/>
        </authorList>
    </citation>
    <scope>NUCLEOTIDE SEQUENCE</scope>
    <source>
        <strain evidence="6">NI907</strain>
    </source>
</reference>
<keyword evidence="5" id="KW-1185">Reference proteome</keyword>
<sequence>MVRAHFTSRALLALLITAIPISACGDEEHLLSPLPRRQTADNNTSVGGPTTSSPHLTTVSDHVDSLAEELWPISTEIHENPELGYEEFLAHDLLTTYVASKAGWEVTRSAFGINTSFVAVFDGGHGAGPVVSFNAEYDALQGLGHGCGHNLIATASVAGALAAAEVMRRESLPGKVVLFGTPAEESLGGKVRMLEAGAFSQHDIDVSIMAHPGPGGDASDAAYTFAMATDRFDVEYHGKQAHAAASPWLGVNAQDAIALAYSALGLMRQQNRPSDRVHGRIATADGAVNIIPDSASAVFQIRSDTTENLAPLIERFEKAMEAGAMGTGATMNLTMRPYGYSDMVNNDVLTKHYREWFDGSIPTAEEEKLKGAGGSTDQGNVSHDFPALHAFFGIFGEDGEATTASVHSEGFREAAKTRKSFDKALKAAKALAGTAVDVLTVEGLLDEVKKEFQQSTKKEVAQRLARLRRRMIKQ</sequence>
<feature type="chain" id="PRO_5027700308" description="Peptidase M20 dimerisation domain-containing protein" evidence="3">
    <location>
        <begin position="26"/>
        <end position="474"/>
    </location>
</feature>
<dbReference type="FunFam" id="3.30.70.360:FF:000004">
    <property type="entry name" value="Peptidase M20 domain-containing protein 2"/>
    <property type="match status" value="1"/>
</dbReference>
<feature type="compositionally biased region" description="Polar residues" evidence="2">
    <location>
        <begin position="40"/>
        <end position="58"/>
    </location>
</feature>
<reference evidence="6" key="3">
    <citation type="submission" date="2025-08" db="UniProtKB">
        <authorList>
            <consortium name="RefSeq"/>
        </authorList>
    </citation>
    <scope>IDENTIFICATION</scope>
    <source>
        <strain evidence="6">NI907</strain>
    </source>
</reference>
<organism evidence="5 6">
    <name type="scientific">Pyricularia grisea</name>
    <name type="common">Crabgrass-specific blast fungus</name>
    <name type="synonym">Magnaporthe grisea</name>
    <dbReference type="NCBI Taxonomy" id="148305"/>
    <lineage>
        <taxon>Eukaryota</taxon>
        <taxon>Fungi</taxon>
        <taxon>Dikarya</taxon>
        <taxon>Ascomycota</taxon>
        <taxon>Pezizomycotina</taxon>
        <taxon>Sordariomycetes</taxon>
        <taxon>Sordariomycetidae</taxon>
        <taxon>Magnaporthales</taxon>
        <taxon>Pyriculariaceae</taxon>
        <taxon>Pyricularia</taxon>
    </lineage>
</organism>
<dbReference type="SUPFAM" id="SSF55031">
    <property type="entry name" value="Bacterial exopeptidase dimerisation domain"/>
    <property type="match status" value="1"/>
</dbReference>
<reference evidence="6" key="1">
    <citation type="journal article" date="2019" name="Mol. Biol. Evol.">
        <title>Blast fungal genomes show frequent chromosomal changes, gene gains and losses, and effector gene turnover.</title>
        <authorList>
            <person name="Gomez Luciano L.B."/>
            <person name="Jason Tsai I."/>
            <person name="Chuma I."/>
            <person name="Tosa Y."/>
            <person name="Chen Y.H."/>
            <person name="Li J.Y."/>
            <person name="Li M.Y."/>
            <person name="Jade Lu M.Y."/>
            <person name="Nakayashiki H."/>
            <person name="Li W.H."/>
        </authorList>
    </citation>
    <scope>NUCLEOTIDE SEQUENCE</scope>
    <source>
        <strain evidence="6">NI907</strain>
    </source>
</reference>
<gene>
    <name evidence="6" type="ORF">PgNI_02308</name>
</gene>
<dbReference type="InterPro" id="IPR052030">
    <property type="entry name" value="Peptidase_M20/M20A_hydrolases"/>
</dbReference>
<proteinExistence type="inferred from homology"/>
<dbReference type="SUPFAM" id="SSF53187">
    <property type="entry name" value="Zn-dependent exopeptidases"/>
    <property type="match status" value="1"/>
</dbReference>
<name>A0A6P8BFC8_PYRGI</name>
<evidence type="ECO:0000256" key="2">
    <source>
        <dbReference type="SAM" id="MobiDB-lite"/>
    </source>
</evidence>
<dbReference type="PANTHER" id="PTHR30575:SF4">
    <property type="entry name" value="PEPTIDASE M20 DOMAIN-CONTAINING PROTEIN 2"/>
    <property type="match status" value="1"/>
</dbReference>
<evidence type="ECO:0000259" key="4">
    <source>
        <dbReference type="Pfam" id="PF07687"/>
    </source>
</evidence>
<dbReference type="InterPro" id="IPR011650">
    <property type="entry name" value="Peptidase_M20_dimer"/>
</dbReference>
<evidence type="ECO:0000313" key="6">
    <source>
        <dbReference type="RefSeq" id="XP_030985915.1"/>
    </source>
</evidence>
<dbReference type="Proteomes" id="UP000515153">
    <property type="component" value="Unplaced"/>
</dbReference>
<evidence type="ECO:0000313" key="5">
    <source>
        <dbReference type="Proteomes" id="UP000515153"/>
    </source>
</evidence>
<dbReference type="Pfam" id="PF07687">
    <property type="entry name" value="M20_dimer"/>
    <property type="match status" value="1"/>
</dbReference>
<evidence type="ECO:0000256" key="1">
    <source>
        <dbReference type="ARBA" id="ARBA00006247"/>
    </source>
</evidence>
<dbReference type="InterPro" id="IPR036264">
    <property type="entry name" value="Bact_exopeptidase_dim_dom"/>
</dbReference>
<dbReference type="Gene3D" id="3.40.630.10">
    <property type="entry name" value="Zn peptidases"/>
    <property type="match status" value="1"/>
</dbReference>
<dbReference type="PANTHER" id="PTHR30575">
    <property type="entry name" value="PEPTIDASE M20"/>
    <property type="match status" value="1"/>
</dbReference>
<comment type="similarity">
    <text evidence="1">Belongs to the peptidase M20A family.</text>
</comment>